<dbReference type="Pfam" id="PF03793">
    <property type="entry name" value="PASTA"/>
    <property type="match status" value="1"/>
</dbReference>
<comment type="caution">
    <text evidence="6">The sequence shown here is derived from an EMBL/GenBank/DDBJ whole genome shotgun (WGS) entry which is preliminary data.</text>
</comment>
<dbReference type="PROSITE" id="PS51178">
    <property type="entry name" value="PASTA"/>
    <property type="match status" value="1"/>
</dbReference>
<evidence type="ECO:0000256" key="3">
    <source>
        <dbReference type="ARBA" id="ARBA00023136"/>
    </source>
</evidence>
<dbReference type="GO" id="GO:0005886">
    <property type="term" value="C:plasma membrane"/>
    <property type="evidence" value="ECO:0007669"/>
    <property type="project" value="TreeGrafter"/>
</dbReference>
<keyword evidence="7" id="KW-1185">Reference proteome</keyword>
<dbReference type="Pfam" id="PF03717">
    <property type="entry name" value="PBP_dimer"/>
    <property type="match status" value="1"/>
</dbReference>
<accession>A0A8J7G400</accession>
<dbReference type="InterPro" id="IPR036138">
    <property type="entry name" value="PBP_dimer_sf"/>
</dbReference>
<organism evidence="6 7">
    <name type="scientific">Savagea serpentis</name>
    <dbReference type="NCBI Taxonomy" id="2785297"/>
    <lineage>
        <taxon>Bacteria</taxon>
        <taxon>Bacillati</taxon>
        <taxon>Bacillota</taxon>
        <taxon>Bacilli</taxon>
        <taxon>Bacillales</taxon>
        <taxon>Caryophanaceae</taxon>
        <taxon>Savagea</taxon>
    </lineage>
</organism>
<dbReference type="RefSeq" id="WP_194561337.1">
    <property type="nucleotide sequence ID" value="NZ_JADKPV010000001.1"/>
</dbReference>
<dbReference type="Pfam" id="PF00905">
    <property type="entry name" value="Transpeptidase"/>
    <property type="match status" value="1"/>
</dbReference>
<dbReference type="InterPro" id="IPR005311">
    <property type="entry name" value="PBP_dimer"/>
</dbReference>
<dbReference type="SUPFAM" id="SSF56601">
    <property type="entry name" value="beta-lactamase/transpeptidase-like"/>
    <property type="match status" value="1"/>
</dbReference>
<keyword evidence="4" id="KW-0812">Transmembrane</keyword>
<dbReference type="PANTHER" id="PTHR30627">
    <property type="entry name" value="PEPTIDOGLYCAN D,D-TRANSPEPTIDASE"/>
    <property type="match status" value="1"/>
</dbReference>
<sequence>MKKKFRFQWGAFLLVVFFVGFFFILFFRVTFIQMTGYAKGQELTEMAKEKYAREFILQGERGEIVDRNEQLIATDTLSYRLVAVVKPDKSSEKSGINYHVVDASKTARVLAEFIDLPEEKIRDIIQKGIDEVAAGKSRYQVEFGKAGREIGIEDAEKLAEAVEKEGLTGVSLIEEKKRFYPNGIFASHLIGYATKELNEEENKYETMGKMGIEKVYNDVLRGQPGSINYQSDRWGFVLAGTNRIIEPAKKGAQIKLTLDNTLQNFTEDAMNEMMLQYKPKKALAVIANAKTGEILAMSQRPTFDPETREGLTDSWLNEAIENTIEPGSTMKMFTLAAAIEEGKWRPNDYFKSGSYKVYDKTIRDVNKHGWGTISFLEGFQRSSNVSMAYLLERIGDRRFIEYLEDFGFGKPVGISLPNEAPGILLDRYPAERVTTAYGQGSTVTPLQMIQAATAIANDGKMMQPYIIDTITDPSTGEVITQNEPHQVGTPISAETAKEVRDVLASTVTAPHGTGQSYALPTYDVGGKTGTAEIPHPDRPGYMSGGSNYLFSFLGMAPIDDPELVMFVSVQQPVTKPGEYGSVPVAKVFTNVMESALKSLNVAPNEVAPIEVKANGNYVGKTSDRAMEQIRESGFTPILIGEGGKITEQYPSEGTKLPPNTFVILKTEGDSMLPNFEGWSKKMVLSYKALSNLDIRMAGEGYVTEQNLGEGTLVTKEEPIIIQLKRPEQHYEVFEQLEEIEEDAQQEDE</sequence>
<dbReference type="EMBL" id="JADKPV010000001">
    <property type="protein sequence ID" value="MBF4499861.1"/>
    <property type="molecule type" value="Genomic_DNA"/>
</dbReference>
<dbReference type="SMART" id="SM00740">
    <property type="entry name" value="PASTA"/>
    <property type="match status" value="2"/>
</dbReference>
<proteinExistence type="inferred from homology"/>
<keyword evidence="4" id="KW-1133">Transmembrane helix</keyword>
<dbReference type="Gene3D" id="2.20.70.70">
    <property type="match status" value="1"/>
</dbReference>
<evidence type="ECO:0000256" key="2">
    <source>
        <dbReference type="ARBA" id="ARBA00007171"/>
    </source>
</evidence>
<dbReference type="Gene3D" id="3.90.1310.10">
    <property type="entry name" value="Penicillin-binding protein 2a (Domain 2)"/>
    <property type="match status" value="1"/>
</dbReference>
<evidence type="ECO:0000256" key="1">
    <source>
        <dbReference type="ARBA" id="ARBA00004370"/>
    </source>
</evidence>
<dbReference type="InterPro" id="IPR001460">
    <property type="entry name" value="PCN-bd_Tpept"/>
</dbReference>
<reference evidence="6" key="1">
    <citation type="submission" date="2020-11" db="EMBL/GenBank/DDBJ databases">
        <title>Multidrug resistant novel bacterium Savagea serpentis sp. nov., isolated from the scats of a vine snake (Ahaetulla nasuta).</title>
        <authorList>
            <person name="Venkata Ramana V."/>
            <person name="Vikas Patil S."/>
            <person name="Yogita Lugani V."/>
        </authorList>
    </citation>
    <scope>NUCLEOTIDE SEQUENCE</scope>
    <source>
        <strain evidence="6">SN6</strain>
    </source>
</reference>
<name>A0A8J7G400_9BACL</name>
<keyword evidence="3 4" id="KW-0472">Membrane</keyword>
<dbReference type="InterPro" id="IPR050515">
    <property type="entry name" value="Beta-lactam/transpept"/>
</dbReference>
<dbReference type="SUPFAM" id="SSF54184">
    <property type="entry name" value="Penicillin-binding protein 2x (pbp-2x), c-terminal domain"/>
    <property type="match status" value="2"/>
</dbReference>
<dbReference type="InterPro" id="IPR005543">
    <property type="entry name" value="PASTA_dom"/>
</dbReference>
<dbReference type="PANTHER" id="PTHR30627:SF26">
    <property type="entry name" value="PENICILLIN-BINDING PROTEIN 2B"/>
    <property type="match status" value="1"/>
</dbReference>
<comment type="subcellular location">
    <subcellularLocation>
        <location evidence="1">Membrane</location>
    </subcellularLocation>
</comment>
<evidence type="ECO:0000256" key="4">
    <source>
        <dbReference type="SAM" id="Phobius"/>
    </source>
</evidence>
<feature type="transmembrane region" description="Helical" evidence="4">
    <location>
        <begin position="12"/>
        <end position="31"/>
    </location>
</feature>
<dbReference type="AlphaFoldDB" id="A0A8J7G400"/>
<dbReference type="GO" id="GO:0071555">
    <property type="term" value="P:cell wall organization"/>
    <property type="evidence" value="ECO:0007669"/>
    <property type="project" value="TreeGrafter"/>
</dbReference>
<protein>
    <submittedName>
        <fullName evidence="6">Penicillin-binding protein</fullName>
    </submittedName>
</protein>
<dbReference type="GO" id="GO:0008658">
    <property type="term" value="F:penicillin binding"/>
    <property type="evidence" value="ECO:0007669"/>
    <property type="project" value="InterPro"/>
</dbReference>
<feature type="domain" description="PASTA" evidence="5">
    <location>
        <begin position="612"/>
        <end position="668"/>
    </location>
</feature>
<dbReference type="Gene3D" id="3.30.70.2110">
    <property type="match status" value="1"/>
</dbReference>
<dbReference type="InterPro" id="IPR012338">
    <property type="entry name" value="Beta-lactam/transpept-like"/>
</dbReference>
<dbReference type="SUPFAM" id="SSF56519">
    <property type="entry name" value="Penicillin binding protein dimerisation domain"/>
    <property type="match status" value="1"/>
</dbReference>
<dbReference type="CDD" id="cd06576">
    <property type="entry name" value="PASTA_Pbp2x-like_1"/>
    <property type="match status" value="1"/>
</dbReference>
<gene>
    <name evidence="6" type="ORF">IRY55_00695</name>
</gene>
<evidence type="ECO:0000313" key="7">
    <source>
        <dbReference type="Proteomes" id="UP000622653"/>
    </source>
</evidence>
<evidence type="ECO:0000259" key="5">
    <source>
        <dbReference type="PROSITE" id="PS51178"/>
    </source>
</evidence>
<dbReference type="Proteomes" id="UP000622653">
    <property type="component" value="Unassembled WGS sequence"/>
</dbReference>
<evidence type="ECO:0000313" key="6">
    <source>
        <dbReference type="EMBL" id="MBF4499861.1"/>
    </source>
</evidence>
<comment type="similarity">
    <text evidence="2">Belongs to the transpeptidase family.</text>
</comment>
<dbReference type="CDD" id="cd06575">
    <property type="entry name" value="PASTA_Pbp2x-like_2"/>
    <property type="match status" value="1"/>
</dbReference>
<dbReference type="Gene3D" id="3.40.710.10">
    <property type="entry name" value="DD-peptidase/beta-lactamase superfamily"/>
    <property type="match status" value="1"/>
</dbReference>